<reference evidence="2 3" key="1">
    <citation type="submission" date="2017-02" db="EMBL/GenBank/DDBJ databases">
        <authorList>
            <person name="Peterson S.W."/>
        </authorList>
    </citation>
    <scope>NUCLEOTIDE SEQUENCE [LARGE SCALE GENOMIC DNA]</scope>
    <source>
        <strain evidence="2 3">LSP_Lj1</strain>
    </source>
</reference>
<dbReference type="Proteomes" id="UP000188342">
    <property type="component" value="Unassembled WGS sequence"/>
</dbReference>
<keyword evidence="3" id="KW-1185">Reference proteome</keyword>
<gene>
    <name evidence="2" type="ORF">FM114_01510</name>
</gene>
<dbReference type="AlphaFoldDB" id="A0A1R4IFN9"/>
<sequence>MVGRRGCRWPPHVVTGRQSLPLLVSGRSVGSTDREGDEVGCAAGSRLGGSPELGTQVSIHGAPPPGRRRCSA</sequence>
<evidence type="ECO:0000313" key="2">
    <source>
        <dbReference type="EMBL" id="SJN18637.1"/>
    </source>
</evidence>
<protein>
    <submittedName>
        <fullName evidence="2">Uncharacterized protein</fullName>
    </submittedName>
</protein>
<proteinExistence type="predicted"/>
<feature type="region of interest" description="Disordered" evidence="1">
    <location>
        <begin position="27"/>
        <end position="72"/>
    </location>
</feature>
<evidence type="ECO:0000256" key="1">
    <source>
        <dbReference type="SAM" id="MobiDB-lite"/>
    </source>
</evidence>
<organism evidence="2 3">
    <name type="scientific">Luteococcus japonicus LSP_Lj1</name>
    <dbReference type="NCBI Taxonomy" id="1255658"/>
    <lineage>
        <taxon>Bacteria</taxon>
        <taxon>Bacillati</taxon>
        <taxon>Actinomycetota</taxon>
        <taxon>Actinomycetes</taxon>
        <taxon>Propionibacteriales</taxon>
        <taxon>Propionibacteriaceae</taxon>
        <taxon>Luteococcus</taxon>
    </lineage>
</organism>
<name>A0A1R4IFN9_9ACTN</name>
<dbReference type="EMBL" id="FUKQ01000007">
    <property type="protein sequence ID" value="SJN18637.1"/>
    <property type="molecule type" value="Genomic_DNA"/>
</dbReference>
<accession>A0A1R4IFN9</accession>
<dbReference type="STRING" id="1255658.FM114_01510"/>
<evidence type="ECO:0000313" key="3">
    <source>
        <dbReference type="Proteomes" id="UP000188342"/>
    </source>
</evidence>